<proteinExistence type="predicted"/>
<gene>
    <name evidence="1" type="ORF">BDN72DRAFT_891831</name>
</gene>
<protein>
    <submittedName>
        <fullName evidence="1">Uncharacterized protein</fullName>
    </submittedName>
</protein>
<dbReference type="Proteomes" id="UP000308600">
    <property type="component" value="Unassembled WGS sequence"/>
</dbReference>
<evidence type="ECO:0000313" key="1">
    <source>
        <dbReference type="EMBL" id="TFK75971.1"/>
    </source>
</evidence>
<keyword evidence="2" id="KW-1185">Reference proteome</keyword>
<dbReference type="EMBL" id="ML208261">
    <property type="protein sequence ID" value="TFK75971.1"/>
    <property type="molecule type" value="Genomic_DNA"/>
</dbReference>
<organism evidence="1 2">
    <name type="scientific">Pluteus cervinus</name>
    <dbReference type="NCBI Taxonomy" id="181527"/>
    <lineage>
        <taxon>Eukaryota</taxon>
        <taxon>Fungi</taxon>
        <taxon>Dikarya</taxon>
        <taxon>Basidiomycota</taxon>
        <taxon>Agaricomycotina</taxon>
        <taxon>Agaricomycetes</taxon>
        <taxon>Agaricomycetidae</taxon>
        <taxon>Agaricales</taxon>
        <taxon>Pluteineae</taxon>
        <taxon>Pluteaceae</taxon>
        <taxon>Pluteus</taxon>
    </lineage>
</organism>
<accession>A0ACD3BDH0</accession>
<evidence type="ECO:0000313" key="2">
    <source>
        <dbReference type="Proteomes" id="UP000308600"/>
    </source>
</evidence>
<sequence>MATQTHYTQAYRGVLRELRKSTSVTRKVNSTVSANIRAIFSKHQTTNDPSILRDIESATLFLKSQREHKALLERYNPLFDLTSQERIAATARRVGLNMPKSPSSDE</sequence>
<reference evidence="1 2" key="1">
    <citation type="journal article" date="2019" name="Nat. Ecol. Evol.">
        <title>Megaphylogeny resolves global patterns of mushroom evolution.</title>
        <authorList>
            <person name="Varga T."/>
            <person name="Krizsan K."/>
            <person name="Foldi C."/>
            <person name="Dima B."/>
            <person name="Sanchez-Garcia M."/>
            <person name="Sanchez-Ramirez S."/>
            <person name="Szollosi G.J."/>
            <person name="Szarkandi J.G."/>
            <person name="Papp V."/>
            <person name="Albert L."/>
            <person name="Andreopoulos W."/>
            <person name="Angelini C."/>
            <person name="Antonin V."/>
            <person name="Barry K.W."/>
            <person name="Bougher N.L."/>
            <person name="Buchanan P."/>
            <person name="Buyck B."/>
            <person name="Bense V."/>
            <person name="Catcheside P."/>
            <person name="Chovatia M."/>
            <person name="Cooper J."/>
            <person name="Damon W."/>
            <person name="Desjardin D."/>
            <person name="Finy P."/>
            <person name="Geml J."/>
            <person name="Haridas S."/>
            <person name="Hughes K."/>
            <person name="Justo A."/>
            <person name="Karasinski D."/>
            <person name="Kautmanova I."/>
            <person name="Kiss B."/>
            <person name="Kocsube S."/>
            <person name="Kotiranta H."/>
            <person name="LaButti K.M."/>
            <person name="Lechner B.E."/>
            <person name="Liimatainen K."/>
            <person name="Lipzen A."/>
            <person name="Lukacs Z."/>
            <person name="Mihaltcheva S."/>
            <person name="Morgado L.N."/>
            <person name="Niskanen T."/>
            <person name="Noordeloos M.E."/>
            <person name="Ohm R.A."/>
            <person name="Ortiz-Santana B."/>
            <person name="Ovrebo C."/>
            <person name="Racz N."/>
            <person name="Riley R."/>
            <person name="Savchenko A."/>
            <person name="Shiryaev A."/>
            <person name="Soop K."/>
            <person name="Spirin V."/>
            <person name="Szebenyi C."/>
            <person name="Tomsovsky M."/>
            <person name="Tulloss R.E."/>
            <person name="Uehling J."/>
            <person name="Grigoriev I.V."/>
            <person name="Vagvolgyi C."/>
            <person name="Papp T."/>
            <person name="Martin F.M."/>
            <person name="Miettinen O."/>
            <person name="Hibbett D.S."/>
            <person name="Nagy L.G."/>
        </authorList>
    </citation>
    <scope>NUCLEOTIDE SEQUENCE [LARGE SCALE GENOMIC DNA]</scope>
    <source>
        <strain evidence="1 2">NL-1719</strain>
    </source>
</reference>
<name>A0ACD3BDH0_9AGAR</name>